<protein>
    <recommendedName>
        <fullName evidence="3">Type VI secretion system baseplate subunit TssK</fullName>
    </recommendedName>
</protein>
<gene>
    <name evidence="1" type="ORF">B9G39_10440</name>
</gene>
<dbReference type="PANTHER" id="PTHR35566">
    <property type="entry name" value="BLR3599 PROTEIN"/>
    <property type="match status" value="1"/>
</dbReference>
<comment type="caution">
    <text evidence="1">The sequence shown here is derived from an EMBL/GenBank/DDBJ whole genome shotgun (WGS) entry which is preliminary data.</text>
</comment>
<dbReference type="NCBIfam" id="TIGR03353">
    <property type="entry name" value="VI_chp_4"/>
    <property type="match status" value="1"/>
</dbReference>
<sequence length="464" mass="51856">MSQRLPEKIQWAEGMLLTPQHFQQQDHYWQAMLQFSRALQQPYHWGIVDCQIDQAALHEGQLVVEKLQAVMPSGLFVQYPPHEPQTPLAVDLTQLKMGTSCTVQLAVPQPLQNGGQGQVVQRYVPGSQQLVVDENTGVGEVAIYRVCPKLTLQTGETLPPQWETLKLFEVASSHNGELQLTDYHPPMLFLESSLVMGDQALSNRVQQLVQRLRTKATELAGSTPGHGATASPQQRPTIYQLVAALPALEVLVRSGKVHPFTLYLKLAEVIGALSPLEASLLPMRLPKYDHNNIAAVFNPVLQSIDRLISKVNVAYDALPFEKQATGRFIRILGERLLQEPLLLELTPHPGQSSRQMLEWLKTARIASEKIMPILRQRRLTGAIVRRLSTAQCSQWGLTDNGCWYLLRNQQITLQDKAEPVIAQQQPLCIEGSVSESGPAAITLYRPRRKVTKPEQKELADVNVC</sequence>
<evidence type="ECO:0008006" key="3">
    <source>
        <dbReference type="Google" id="ProtNLM"/>
    </source>
</evidence>
<evidence type="ECO:0000313" key="2">
    <source>
        <dbReference type="Proteomes" id="UP000257039"/>
    </source>
</evidence>
<accession>A0A4P9VKK4</accession>
<keyword evidence="2" id="KW-1185">Reference proteome</keyword>
<evidence type="ECO:0000313" key="1">
    <source>
        <dbReference type="EMBL" id="RDH43828.1"/>
    </source>
</evidence>
<dbReference type="EMBL" id="NDXW01000001">
    <property type="protein sequence ID" value="RDH43828.1"/>
    <property type="molecule type" value="Genomic_DNA"/>
</dbReference>
<dbReference type="Pfam" id="PF05936">
    <property type="entry name" value="T6SS_VasE"/>
    <property type="match status" value="1"/>
</dbReference>
<dbReference type="InterPro" id="IPR010263">
    <property type="entry name" value="T6SS_TssK"/>
</dbReference>
<proteinExistence type="predicted"/>
<name>A0A4P9VKK4_9GAMM</name>
<dbReference type="RefSeq" id="WP_094787072.1">
    <property type="nucleotide sequence ID" value="NZ_NDXW01000001.1"/>
</dbReference>
<dbReference type="Proteomes" id="UP000257039">
    <property type="component" value="Unassembled WGS sequence"/>
</dbReference>
<reference evidence="1 2" key="1">
    <citation type="submission" date="2017-04" db="EMBL/GenBank/DDBJ databases">
        <title>Draft genome sequence of Zooshikella ganghwensis VG4 isolated from Red Sea sediments.</title>
        <authorList>
            <person name="Rehman Z."/>
            <person name="Alam I."/>
            <person name="Kamau A."/>
            <person name="Bajic V."/>
            <person name="Leiknes T."/>
        </authorList>
    </citation>
    <scope>NUCLEOTIDE SEQUENCE [LARGE SCALE GENOMIC DNA]</scope>
    <source>
        <strain evidence="1 2">VG4</strain>
    </source>
</reference>
<dbReference type="PANTHER" id="PTHR35566:SF1">
    <property type="entry name" value="TYPE VI SECRETION SYSTEM BASEPLATE COMPONENT TSSK1"/>
    <property type="match status" value="1"/>
</dbReference>
<organism evidence="1 2">
    <name type="scientific">Zooshikella ganghwensis</name>
    <dbReference type="NCBI Taxonomy" id="202772"/>
    <lineage>
        <taxon>Bacteria</taxon>
        <taxon>Pseudomonadati</taxon>
        <taxon>Pseudomonadota</taxon>
        <taxon>Gammaproteobacteria</taxon>
        <taxon>Oceanospirillales</taxon>
        <taxon>Zooshikellaceae</taxon>
        <taxon>Zooshikella</taxon>
    </lineage>
</organism>
<dbReference type="AlphaFoldDB" id="A0A4P9VKK4"/>